<protein>
    <submittedName>
        <fullName evidence="4">DNA helicase RecG</fullName>
    </submittedName>
</protein>
<evidence type="ECO:0000256" key="2">
    <source>
        <dbReference type="ARBA" id="ARBA00022806"/>
    </source>
</evidence>
<feature type="non-terminal residue" evidence="4">
    <location>
        <position position="163"/>
    </location>
</feature>
<dbReference type="SUPFAM" id="SSF50249">
    <property type="entry name" value="Nucleic acid-binding proteins"/>
    <property type="match status" value="1"/>
</dbReference>
<dbReference type="GO" id="GO:0004386">
    <property type="term" value="F:helicase activity"/>
    <property type="evidence" value="ECO:0007669"/>
    <property type="project" value="UniProtKB-KW"/>
</dbReference>
<gene>
    <name evidence="4" type="ORF">K0U00_33440</name>
</gene>
<accession>A0ABS7CDJ1</accession>
<reference evidence="4 5" key="1">
    <citation type="submission" date="2021-07" db="EMBL/GenBank/DDBJ databases">
        <title>Paenibacillus radiodurans sp. nov., isolated from the southeastern edge of Tengger Desert.</title>
        <authorList>
            <person name="Zhang G."/>
        </authorList>
    </citation>
    <scope>NUCLEOTIDE SEQUENCE [LARGE SCALE GENOMIC DNA]</scope>
    <source>
        <strain evidence="4 5">CCM 7311</strain>
    </source>
</reference>
<evidence type="ECO:0000313" key="4">
    <source>
        <dbReference type="EMBL" id="MBW7458964.1"/>
    </source>
</evidence>
<dbReference type="EMBL" id="JAHZIK010001422">
    <property type="protein sequence ID" value="MBW7458964.1"/>
    <property type="molecule type" value="Genomic_DNA"/>
</dbReference>
<dbReference type="PANTHER" id="PTHR47964:SF1">
    <property type="entry name" value="ATP-DEPENDENT DNA HELICASE HOMOLOG RECG, CHLOROPLASTIC"/>
    <property type="match status" value="1"/>
</dbReference>
<dbReference type="CDD" id="cd04488">
    <property type="entry name" value="RecG_wedge_OBF"/>
    <property type="match status" value="1"/>
</dbReference>
<keyword evidence="2 4" id="KW-0347">Helicase</keyword>
<dbReference type="InterPro" id="IPR012340">
    <property type="entry name" value="NA-bd_OB-fold"/>
</dbReference>
<keyword evidence="1" id="KW-0378">Hydrolase</keyword>
<dbReference type="Pfam" id="PF17191">
    <property type="entry name" value="RecG_wedge"/>
    <property type="match status" value="1"/>
</dbReference>
<keyword evidence="5" id="KW-1185">Reference proteome</keyword>
<evidence type="ECO:0000313" key="5">
    <source>
        <dbReference type="Proteomes" id="UP001519887"/>
    </source>
</evidence>
<keyword evidence="2 4" id="KW-0067">ATP-binding</keyword>
<proteinExistence type="predicted"/>
<comment type="caution">
    <text evidence="4">The sequence shown here is derived from an EMBL/GenBank/DDBJ whole genome shotgun (WGS) entry which is preliminary data.</text>
</comment>
<dbReference type="Proteomes" id="UP001519887">
    <property type="component" value="Unassembled WGS sequence"/>
</dbReference>
<sequence length="163" mass="18518">MMRLDQIAVRQAKGVSAQKEQELHAFGVHTIADLLDYFPFRYEDYRIKGLAETKDGEKGTVQGKIMSVPSLQRYGRAKSRLTCKVMVDGLLVTAVWFNRQFLQDQLTPGREIILTGKWEQRRLQLTVSDSEFPDKGTARSGTLQPVYSVGGSITQPWIRKTIK</sequence>
<evidence type="ECO:0000256" key="1">
    <source>
        <dbReference type="ARBA" id="ARBA00022801"/>
    </source>
</evidence>
<feature type="domain" description="RecG wedge" evidence="3">
    <location>
        <begin position="10"/>
        <end position="163"/>
    </location>
</feature>
<dbReference type="Gene3D" id="2.40.50.140">
    <property type="entry name" value="Nucleic acid-binding proteins"/>
    <property type="match status" value="1"/>
</dbReference>
<organism evidence="4 5">
    <name type="scientific">Paenibacillus sepulcri</name>
    <dbReference type="NCBI Taxonomy" id="359917"/>
    <lineage>
        <taxon>Bacteria</taxon>
        <taxon>Bacillati</taxon>
        <taxon>Bacillota</taxon>
        <taxon>Bacilli</taxon>
        <taxon>Bacillales</taxon>
        <taxon>Paenibacillaceae</taxon>
        <taxon>Paenibacillus</taxon>
    </lineage>
</organism>
<dbReference type="InterPro" id="IPR047112">
    <property type="entry name" value="RecG/Mfd"/>
</dbReference>
<keyword evidence="2 4" id="KW-0547">Nucleotide-binding</keyword>
<dbReference type="InterPro" id="IPR033454">
    <property type="entry name" value="RecG_wedge"/>
</dbReference>
<dbReference type="PANTHER" id="PTHR47964">
    <property type="entry name" value="ATP-DEPENDENT DNA HELICASE HOMOLOG RECG, CHLOROPLASTIC"/>
    <property type="match status" value="1"/>
</dbReference>
<name>A0ABS7CDJ1_9BACL</name>
<evidence type="ECO:0000259" key="3">
    <source>
        <dbReference type="Pfam" id="PF17191"/>
    </source>
</evidence>